<dbReference type="Gene3D" id="1.10.287.470">
    <property type="entry name" value="Helix hairpin bin"/>
    <property type="match status" value="2"/>
</dbReference>
<organism evidence="3 4">
    <name type="scientific">Stieleria varia</name>
    <dbReference type="NCBI Taxonomy" id="2528005"/>
    <lineage>
        <taxon>Bacteria</taxon>
        <taxon>Pseudomonadati</taxon>
        <taxon>Planctomycetota</taxon>
        <taxon>Planctomycetia</taxon>
        <taxon>Pirellulales</taxon>
        <taxon>Pirellulaceae</taxon>
        <taxon>Stieleria</taxon>
    </lineage>
</organism>
<dbReference type="Gene3D" id="2.40.30.170">
    <property type="match status" value="1"/>
</dbReference>
<dbReference type="PANTHER" id="PTHR30386:SF18">
    <property type="entry name" value="INNER MEMBRANE PROTEIN YIAV-RELATED"/>
    <property type="match status" value="1"/>
</dbReference>
<keyword evidence="1" id="KW-0472">Membrane</keyword>
<feature type="domain" description="YbhG-like alpha-helical hairpin" evidence="2">
    <location>
        <begin position="100"/>
        <end position="213"/>
    </location>
</feature>
<dbReference type="Gene3D" id="2.40.50.100">
    <property type="match status" value="1"/>
</dbReference>
<sequence length="374" mass="40637">MSWILAGIYCGVIWLVFAKLKLMRLSLPLAIVLASLGPAMIVALLFCAQYFHPYTHAAIVLERIDPIIPQLSRPGRVVEVSVKPNTPIKKGDPLFRVDPIPYDNAVKRAETALTQANQNVDLAKSSVTLAEAVLKRSQADLDYAENDRDRKQKLRASGGASQDELERAIAKFEQASAAVSQAEESLKQSKLSVDVAITNIAQAETTLQDARYDQSQTDVLAPADGYVTNLQLREGMMVGGGTGAVMTFIRDHDDDDHGVIVATFAEKSFLRIKPGHYAEVAMDGYPGEILTGRVLNTIDVSGTGQLTASGQLPTSILSGKPTLFAVRIKLDRADELRLPGGARGQAAIYTEDVQVAGIPIMFLIRTNSWLNYVM</sequence>
<evidence type="ECO:0000259" key="2">
    <source>
        <dbReference type="Pfam" id="PF25881"/>
    </source>
</evidence>
<evidence type="ECO:0000313" key="4">
    <source>
        <dbReference type="Proteomes" id="UP000320176"/>
    </source>
</evidence>
<gene>
    <name evidence="3" type="primary">yibH</name>
    <name evidence="3" type="ORF">Pla52n_23850</name>
</gene>
<dbReference type="SUPFAM" id="SSF111369">
    <property type="entry name" value="HlyD-like secretion proteins"/>
    <property type="match status" value="3"/>
</dbReference>
<dbReference type="EMBL" id="SJPN01000003">
    <property type="protein sequence ID" value="TWU04345.1"/>
    <property type="molecule type" value="Genomic_DNA"/>
</dbReference>
<dbReference type="OrthoDB" id="286173at2"/>
<name>A0A5C6AWE8_9BACT</name>
<dbReference type="RefSeq" id="WP_146519779.1">
    <property type="nucleotide sequence ID" value="NZ_CP151726.1"/>
</dbReference>
<evidence type="ECO:0000256" key="1">
    <source>
        <dbReference type="SAM" id="Phobius"/>
    </source>
</evidence>
<dbReference type="InterPro" id="IPR059052">
    <property type="entry name" value="HH_YbhG-like"/>
</dbReference>
<accession>A0A5C6AWE8</accession>
<evidence type="ECO:0000313" key="3">
    <source>
        <dbReference type="EMBL" id="TWU04345.1"/>
    </source>
</evidence>
<feature type="transmembrane region" description="Helical" evidence="1">
    <location>
        <begin position="6"/>
        <end position="22"/>
    </location>
</feature>
<dbReference type="Pfam" id="PF25881">
    <property type="entry name" value="HH_YBHG"/>
    <property type="match status" value="1"/>
</dbReference>
<keyword evidence="1" id="KW-0812">Transmembrane</keyword>
<comment type="caution">
    <text evidence="3">The sequence shown here is derived from an EMBL/GenBank/DDBJ whole genome shotgun (WGS) entry which is preliminary data.</text>
</comment>
<dbReference type="AlphaFoldDB" id="A0A5C6AWE8"/>
<proteinExistence type="predicted"/>
<keyword evidence="4" id="KW-1185">Reference proteome</keyword>
<protein>
    <submittedName>
        <fullName evidence="3">Inner membrane protein YibH</fullName>
    </submittedName>
</protein>
<dbReference type="InterPro" id="IPR050739">
    <property type="entry name" value="MFP"/>
</dbReference>
<reference evidence="3 4" key="1">
    <citation type="submission" date="2019-02" db="EMBL/GenBank/DDBJ databases">
        <title>Deep-cultivation of Planctomycetes and their phenomic and genomic characterization uncovers novel biology.</title>
        <authorList>
            <person name="Wiegand S."/>
            <person name="Jogler M."/>
            <person name="Boedeker C."/>
            <person name="Pinto D."/>
            <person name="Vollmers J."/>
            <person name="Rivas-Marin E."/>
            <person name="Kohn T."/>
            <person name="Peeters S.H."/>
            <person name="Heuer A."/>
            <person name="Rast P."/>
            <person name="Oberbeckmann S."/>
            <person name="Bunk B."/>
            <person name="Jeske O."/>
            <person name="Meyerdierks A."/>
            <person name="Storesund J.E."/>
            <person name="Kallscheuer N."/>
            <person name="Luecker S."/>
            <person name="Lage O.M."/>
            <person name="Pohl T."/>
            <person name="Merkel B.J."/>
            <person name="Hornburger P."/>
            <person name="Mueller R.-W."/>
            <person name="Bruemmer F."/>
            <person name="Labrenz M."/>
            <person name="Spormann A.M."/>
            <person name="Op Den Camp H."/>
            <person name="Overmann J."/>
            <person name="Amann R."/>
            <person name="Jetten M.S.M."/>
            <person name="Mascher T."/>
            <person name="Medema M.H."/>
            <person name="Devos D.P."/>
            <person name="Kaster A.-K."/>
            <person name="Ovreas L."/>
            <person name="Rohde M."/>
            <person name="Galperin M.Y."/>
            <person name="Jogler C."/>
        </authorList>
    </citation>
    <scope>NUCLEOTIDE SEQUENCE [LARGE SCALE GENOMIC DNA]</scope>
    <source>
        <strain evidence="3 4">Pla52n</strain>
    </source>
</reference>
<feature type="transmembrane region" description="Helical" evidence="1">
    <location>
        <begin position="29"/>
        <end position="51"/>
    </location>
</feature>
<keyword evidence="1" id="KW-1133">Transmembrane helix</keyword>
<dbReference type="PANTHER" id="PTHR30386">
    <property type="entry name" value="MEMBRANE FUSION SUBUNIT OF EMRAB-TOLC MULTIDRUG EFFLUX PUMP"/>
    <property type="match status" value="1"/>
</dbReference>
<dbReference type="Proteomes" id="UP000320176">
    <property type="component" value="Unassembled WGS sequence"/>
</dbReference>